<sequence>MAADRTRSRRAWKIVKHELLYRIIGRSKDAIRWHEMNLDYNVPGGTLNRSMSLVDAAEIIKGTSLTDDEHLKSAVLGRGSKLVSPAFCIFAFWCSRPSTRSSKPSSSSQTACQTHGLRAKCHDDTTATGGGPSTTFGSTLVGTARFLEPFFFSDPRIQGVDESMTQEKGAGTLSSNQTMSVWIIAILALDSTTA</sequence>
<name>A0AA39Q2I6_9AGAR</name>
<dbReference type="EMBL" id="JAUEPU010000024">
    <property type="protein sequence ID" value="KAK0493598.1"/>
    <property type="molecule type" value="Genomic_DNA"/>
</dbReference>
<dbReference type="AlphaFoldDB" id="A0AA39Q2I6"/>
<organism evidence="1 2">
    <name type="scientific">Armillaria luteobubalina</name>
    <dbReference type="NCBI Taxonomy" id="153913"/>
    <lineage>
        <taxon>Eukaryota</taxon>
        <taxon>Fungi</taxon>
        <taxon>Dikarya</taxon>
        <taxon>Basidiomycota</taxon>
        <taxon>Agaricomycotina</taxon>
        <taxon>Agaricomycetes</taxon>
        <taxon>Agaricomycetidae</taxon>
        <taxon>Agaricales</taxon>
        <taxon>Marasmiineae</taxon>
        <taxon>Physalacriaceae</taxon>
        <taxon>Armillaria</taxon>
    </lineage>
</organism>
<reference evidence="1" key="1">
    <citation type="submission" date="2023-06" db="EMBL/GenBank/DDBJ databases">
        <authorList>
            <consortium name="Lawrence Berkeley National Laboratory"/>
            <person name="Ahrendt S."/>
            <person name="Sahu N."/>
            <person name="Indic B."/>
            <person name="Wong-Bajracharya J."/>
            <person name="Merenyi Z."/>
            <person name="Ke H.-M."/>
            <person name="Monk M."/>
            <person name="Kocsube S."/>
            <person name="Drula E."/>
            <person name="Lipzen A."/>
            <person name="Balint B."/>
            <person name="Henrissat B."/>
            <person name="Andreopoulos B."/>
            <person name="Martin F.M."/>
            <person name="Harder C.B."/>
            <person name="Rigling D."/>
            <person name="Ford K.L."/>
            <person name="Foster G.D."/>
            <person name="Pangilinan J."/>
            <person name="Papanicolaou A."/>
            <person name="Barry K."/>
            <person name="LaButti K."/>
            <person name="Viragh M."/>
            <person name="Koriabine M."/>
            <person name="Yan M."/>
            <person name="Riley R."/>
            <person name="Champramary S."/>
            <person name="Plett K.L."/>
            <person name="Tsai I.J."/>
            <person name="Slot J."/>
            <person name="Sipos G."/>
            <person name="Plett J."/>
            <person name="Nagy L.G."/>
            <person name="Grigoriev I.V."/>
        </authorList>
    </citation>
    <scope>NUCLEOTIDE SEQUENCE</scope>
    <source>
        <strain evidence="1">HWK02</strain>
    </source>
</reference>
<proteinExistence type="predicted"/>
<accession>A0AA39Q2I6</accession>
<protein>
    <submittedName>
        <fullName evidence="1">Uncharacterized protein</fullName>
    </submittedName>
</protein>
<gene>
    <name evidence="1" type="ORF">EDD18DRAFT_1356552</name>
</gene>
<evidence type="ECO:0000313" key="1">
    <source>
        <dbReference type="EMBL" id="KAK0493598.1"/>
    </source>
</evidence>
<keyword evidence="2" id="KW-1185">Reference proteome</keyword>
<comment type="caution">
    <text evidence="1">The sequence shown here is derived from an EMBL/GenBank/DDBJ whole genome shotgun (WGS) entry which is preliminary data.</text>
</comment>
<dbReference type="InterPro" id="IPR008949">
    <property type="entry name" value="Isoprenoid_synthase_dom_sf"/>
</dbReference>
<evidence type="ECO:0000313" key="2">
    <source>
        <dbReference type="Proteomes" id="UP001175228"/>
    </source>
</evidence>
<dbReference type="Gene3D" id="1.10.600.10">
    <property type="entry name" value="Farnesyl Diphosphate Synthase"/>
    <property type="match status" value="1"/>
</dbReference>
<dbReference type="Proteomes" id="UP001175228">
    <property type="component" value="Unassembled WGS sequence"/>
</dbReference>